<comment type="caution">
    <text evidence="1">The sequence shown here is derived from an EMBL/GenBank/DDBJ whole genome shotgun (WGS) entry which is preliminary data.</text>
</comment>
<dbReference type="AlphaFoldDB" id="A0ABD1P8Q3"/>
<organism evidence="1 2">
    <name type="scientific">Forsythia ovata</name>
    <dbReference type="NCBI Taxonomy" id="205694"/>
    <lineage>
        <taxon>Eukaryota</taxon>
        <taxon>Viridiplantae</taxon>
        <taxon>Streptophyta</taxon>
        <taxon>Embryophyta</taxon>
        <taxon>Tracheophyta</taxon>
        <taxon>Spermatophyta</taxon>
        <taxon>Magnoliopsida</taxon>
        <taxon>eudicotyledons</taxon>
        <taxon>Gunneridae</taxon>
        <taxon>Pentapetalae</taxon>
        <taxon>asterids</taxon>
        <taxon>lamiids</taxon>
        <taxon>Lamiales</taxon>
        <taxon>Oleaceae</taxon>
        <taxon>Forsythieae</taxon>
        <taxon>Forsythia</taxon>
    </lineage>
</organism>
<name>A0ABD1P8Q3_9LAMI</name>
<reference evidence="2" key="1">
    <citation type="submission" date="2024-07" db="EMBL/GenBank/DDBJ databases">
        <title>Two chromosome-level genome assemblies of Korean endemic species Abeliophyllum distichum and Forsythia ovata (Oleaceae).</title>
        <authorList>
            <person name="Jang H."/>
        </authorList>
    </citation>
    <scope>NUCLEOTIDE SEQUENCE [LARGE SCALE GENOMIC DNA]</scope>
</reference>
<accession>A0ABD1P8Q3</accession>
<keyword evidence="2" id="KW-1185">Reference proteome</keyword>
<evidence type="ECO:0000313" key="2">
    <source>
        <dbReference type="Proteomes" id="UP001604277"/>
    </source>
</evidence>
<proteinExistence type="predicted"/>
<sequence>MSEGYSGDFGCMPRGCRCGCGAPTFVPRVEAQTLLLQTTNGTKNKRRKEELRLNLQDFLILLLQTLEICAKLPKVPLKNLVLKLQTDSRTRCITAAENASWPQLEAVSNHFSGTLLAATVVELAVASTSNFW</sequence>
<dbReference type="Proteomes" id="UP001604277">
    <property type="component" value="Unassembled WGS sequence"/>
</dbReference>
<dbReference type="EMBL" id="JBFOLJ010000022">
    <property type="protein sequence ID" value="KAL2459519.1"/>
    <property type="molecule type" value="Genomic_DNA"/>
</dbReference>
<evidence type="ECO:0000313" key="1">
    <source>
        <dbReference type="EMBL" id="KAL2459519.1"/>
    </source>
</evidence>
<protein>
    <submittedName>
        <fullName evidence="1">Uncharacterized protein</fullName>
    </submittedName>
</protein>
<gene>
    <name evidence="1" type="ORF">Fot_54768</name>
</gene>